<dbReference type="EMBL" id="JAZKLI010000002">
    <property type="protein sequence ID" value="MEE9686079.1"/>
    <property type="molecule type" value="Genomic_DNA"/>
</dbReference>
<sequence length="224" mass="25450">MSKKSSPFASQCIIQWYGDSVITGNGQRDQQNFVCSNNGNQSLTQAGLEQNKSDYFKYKESSNSKLSELSKNSYYVSPKRHKVKTVDAGTTDVFLYGHSTYREYITPKDGIDAVRGISIGSRYVSAGKVAKFLDSACRIVKHDELRIWLLSCHTSMDDLPERYIVHLAEKLEKLGWRNKQLIGFNRGVNTLTLLNARTIASKTDLYDELKLKTLAQWVPYVYLL</sequence>
<evidence type="ECO:0000313" key="2">
    <source>
        <dbReference type="Proteomes" id="UP001335910"/>
    </source>
</evidence>
<gene>
    <name evidence="1" type="ORF">V4839_21810</name>
</gene>
<dbReference type="Proteomes" id="UP001335910">
    <property type="component" value="Unassembled WGS sequence"/>
</dbReference>
<proteinExistence type="predicted"/>
<accession>A0ABU7UGN7</accession>
<evidence type="ECO:0000313" key="1">
    <source>
        <dbReference type="EMBL" id="MEE9686079.1"/>
    </source>
</evidence>
<reference evidence="1 2" key="1">
    <citation type="submission" date="2023-10" db="EMBL/GenBank/DDBJ databases">
        <title>Wastewater isolates of ESBL- and carbapenemase-producing Gram-negative bacteria from New Zealand.</title>
        <authorList>
            <person name="Straub C."/>
            <person name="Weaver L."/>
            <person name="Cornelius A."/>
            <person name="Mcgill E."/>
            <person name="Dyet K."/>
            <person name="White L."/>
            <person name="Pattis I."/>
        </authorList>
    </citation>
    <scope>NUCLEOTIDE SEQUENCE [LARGE SCALE GENOMIC DNA]</scope>
    <source>
        <strain evidence="1 2">ESBL35</strain>
    </source>
</reference>
<keyword evidence="2" id="KW-1185">Reference proteome</keyword>
<comment type="caution">
    <text evidence="1">The sequence shown here is derived from an EMBL/GenBank/DDBJ whole genome shotgun (WGS) entry which is preliminary data.</text>
</comment>
<organism evidence="1 2">
    <name type="scientific">Lelliottia amnigena</name>
    <name type="common">Enterobacter amnigenus</name>
    <dbReference type="NCBI Taxonomy" id="61646"/>
    <lineage>
        <taxon>Bacteria</taxon>
        <taxon>Pseudomonadati</taxon>
        <taxon>Pseudomonadota</taxon>
        <taxon>Gammaproteobacteria</taxon>
        <taxon>Enterobacterales</taxon>
        <taxon>Enterobacteriaceae</taxon>
        <taxon>Lelliottia</taxon>
    </lineage>
</organism>
<protein>
    <submittedName>
        <fullName evidence="1">Uncharacterized protein</fullName>
    </submittedName>
</protein>
<dbReference type="RefSeq" id="WP_320741513.1">
    <property type="nucleotide sequence ID" value="NZ_JAZKLB010000002.1"/>
</dbReference>
<name>A0ABU7UGN7_LELAM</name>